<dbReference type="Gene3D" id="3.40.190.80">
    <property type="match status" value="1"/>
</dbReference>
<evidence type="ECO:0000256" key="1">
    <source>
        <dbReference type="ARBA" id="ARBA00001033"/>
    </source>
</evidence>
<keyword evidence="6" id="KW-0805">Transcription regulation</keyword>
<dbReference type="RefSeq" id="WP_259055862.1">
    <property type="nucleotide sequence ID" value="NZ_JANUCT010000013.1"/>
</dbReference>
<comment type="similarity">
    <text evidence="3 10">Belongs to the inositol monophosphatase superfamily.</text>
</comment>
<evidence type="ECO:0000256" key="8">
    <source>
        <dbReference type="ARBA" id="ARBA00058693"/>
    </source>
</evidence>
<dbReference type="PROSITE" id="PS00629">
    <property type="entry name" value="IMP_1"/>
    <property type="match status" value="1"/>
</dbReference>
<dbReference type="GO" id="GO:0008934">
    <property type="term" value="F:inositol monophosphate 1-phosphatase activity"/>
    <property type="evidence" value="ECO:0007669"/>
    <property type="project" value="InterPro"/>
</dbReference>
<evidence type="ECO:0000256" key="6">
    <source>
        <dbReference type="ARBA" id="ARBA00022814"/>
    </source>
</evidence>
<dbReference type="InterPro" id="IPR000760">
    <property type="entry name" value="Inositol_monophosphatase-like"/>
</dbReference>
<proteinExistence type="inferred from homology"/>
<feature type="binding site" evidence="9">
    <location>
        <position position="86"/>
    </location>
    <ligand>
        <name>Mg(2+)</name>
        <dbReference type="ChEBI" id="CHEBI:18420"/>
        <label>1</label>
        <note>catalytic</note>
    </ligand>
</feature>
<dbReference type="FunFam" id="3.30.540.10:FF:000003">
    <property type="entry name" value="Inositol-1-monophosphatase"/>
    <property type="match status" value="1"/>
</dbReference>
<dbReference type="PANTHER" id="PTHR20854:SF4">
    <property type="entry name" value="INOSITOL-1-MONOPHOSPHATASE-RELATED"/>
    <property type="match status" value="1"/>
</dbReference>
<dbReference type="Proteomes" id="UP001204445">
    <property type="component" value="Unassembled WGS sequence"/>
</dbReference>
<dbReference type="EMBL" id="JANUCT010000013">
    <property type="protein sequence ID" value="MCS3903887.1"/>
    <property type="molecule type" value="Genomic_DNA"/>
</dbReference>
<evidence type="ECO:0000256" key="2">
    <source>
        <dbReference type="ARBA" id="ARBA00001946"/>
    </source>
</evidence>
<gene>
    <name evidence="11" type="ORF">J2T55_001919</name>
</gene>
<dbReference type="InterPro" id="IPR020550">
    <property type="entry name" value="Inositol_monophosphatase_CS"/>
</dbReference>
<dbReference type="AlphaFoldDB" id="A0AAE3HNG0"/>
<evidence type="ECO:0000313" key="12">
    <source>
        <dbReference type="Proteomes" id="UP001204445"/>
    </source>
</evidence>
<keyword evidence="7 9" id="KW-0460">Magnesium</keyword>
<dbReference type="GO" id="GO:0046872">
    <property type="term" value="F:metal ion binding"/>
    <property type="evidence" value="ECO:0007669"/>
    <property type="project" value="UniProtKB-KW"/>
</dbReference>
<keyword evidence="5 10" id="KW-0378">Hydrolase</keyword>
<evidence type="ECO:0000256" key="5">
    <source>
        <dbReference type="ARBA" id="ARBA00022801"/>
    </source>
</evidence>
<feature type="binding site" evidence="9">
    <location>
        <position position="89"/>
    </location>
    <ligand>
        <name>Mg(2+)</name>
        <dbReference type="ChEBI" id="CHEBI:18420"/>
        <label>1</label>
        <note>catalytic</note>
    </ligand>
</feature>
<dbReference type="Pfam" id="PF00459">
    <property type="entry name" value="Inositol_P"/>
    <property type="match status" value="1"/>
</dbReference>
<comment type="function">
    <text evidence="8">Part of the processive rRNA transcription and antitermination complex (rrnTAC). The complex forms an RNA-chaperone ring around the RNA exit tunnel of RNA polymerase (RNAP). It supports rapid transcription and antitermination of rRNA operons, cotranscriptional rRNA folding, and annealing of distal rRNA regions to allow correct ribosome biogenesis. This subunit may play a central role in organizing the structure.</text>
</comment>
<feature type="binding site" evidence="9">
    <location>
        <position position="88"/>
    </location>
    <ligand>
        <name>Mg(2+)</name>
        <dbReference type="ChEBI" id="CHEBI:18420"/>
        <label>1</label>
        <note>catalytic</note>
    </ligand>
</feature>
<evidence type="ECO:0000256" key="10">
    <source>
        <dbReference type="RuleBase" id="RU364068"/>
    </source>
</evidence>
<evidence type="ECO:0000313" key="11">
    <source>
        <dbReference type="EMBL" id="MCS3903887.1"/>
    </source>
</evidence>
<dbReference type="CDD" id="cd01639">
    <property type="entry name" value="IMPase"/>
    <property type="match status" value="1"/>
</dbReference>
<dbReference type="PRINTS" id="PR01959">
    <property type="entry name" value="SBIMPHPHTASE"/>
</dbReference>
<dbReference type="PRINTS" id="PR00377">
    <property type="entry name" value="IMPHPHTASES"/>
</dbReference>
<accession>A0AAE3HNG0</accession>
<dbReference type="GO" id="GO:0031564">
    <property type="term" value="P:transcription antitermination"/>
    <property type="evidence" value="ECO:0007669"/>
    <property type="project" value="UniProtKB-KW"/>
</dbReference>
<organism evidence="11 12">
    <name type="scientific">Methylohalomonas lacus</name>
    <dbReference type="NCBI Taxonomy" id="398773"/>
    <lineage>
        <taxon>Bacteria</taxon>
        <taxon>Pseudomonadati</taxon>
        <taxon>Pseudomonadota</taxon>
        <taxon>Gammaproteobacteria</taxon>
        <taxon>Methylohalomonadales</taxon>
        <taxon>Methylohalomonadaceae</taxon>
        <taxon>Methylohalomonas</taxon>
    </lineage>
</organism>
<keyword evidence="12" id="KW-1185">Reference proteome</keyword>
<dbReference type="Gene3D" id="3.30.540.10">
    <property type="entry name" value="Fructose-1,6-Bisphosphatase, subunit A, domain 1"/>
    <property type="match status" value="1"/>
</dbReference>
<evidence type="ECO:0000256" key="3">
    <source>
        <dbReference type="ARBA" id="ARBA00009759"/>
    </source>
</evidence>
<dbReference type="PANTHER" id="PTHR20854">
    <property type="entry name" value="INOSITOL MONOPHOSPHATASE"/>
    <property type="match status" value="1"/>
</dbReference>
<comment type="caution">
    <text evidence="11">The sequence shown here is derived from an EMBL/GenBank/DDBJ whole genome shotgun (WGS) entry which is preliminary data.</text>
</comment>
<comment type="catalytic activity">
    <reaction evidence="1 10">
        <text>a myo-inositol phosphate + H2O = myo-inositol + phosphate</text>
        <dbReference type="Rhea" id="RHEA:24056"/>
        <dbReference type="ChEBI" id="CHEBI:15377"/>
        <dbReference type="ChEBI" id="CHEBI:17268"/>
        <dbReference type="ChEBI" id="CHEBI:43474"/>
        <dbReference type="ChEBI" id="CHEBI:84139"/>
        <dbReference type="EC" id="3.1.3.25"/>
    </reaction>
</comment>
<dbReference type="InterPro" id="IPR033942">
    <property type="entry name" value="IMPase"/>
</dbReference>
<dbReference type="PROSITE" id="PS00630">
    <property type="entry name" value="IMP_2"/>
    <property type="match status" value="1"/>
</dbReference>
<keyword evidence="6" id="KW-0804">Transcription</keyword>
<comment type="cofactor">
    <cofactor evidence="2 9 10">
        <name>Mg(2+)</name>
        <dbReference type="ChEBI" id="CHEBI:18420"/>
    </cofactor>
</comment>
<dbReference type="EC" id="3.1.3.25" evidence="10"/>
<feature type="binding site" evidence="9">
    <location>
        <position position="67"/>
    </location>
    <ligand>
        <name>Mg(2+)</name>
        <dbReference type="ChEBI" id="CHEBI:18420"/>
        <label>1</label>
        <note>catalytic</note>
    </ligand>
</feature>
<evidence type="ECO:0000256" key="7">
    <source>
        <dbReference type="ARBA" id="ARBA00022842"/>
    </source>
</evidence>
<keyword evidence="4 9" id="KW-0479">Metal-binding</keyword>
<protein>
    <recommendedName>
        <fullName evidence="10">Inositol-1-monophosphatase</fullName>
        <ecNumber evidence="10">3.1.3.25</ecNumber>
    </recommendedName>
</protein>
<keyword evidence="6" id="KW-0889">Transcription antitermination</keyword>
<dbReference type="GO" id="GO:0046854">
    <property type="term" value="P:phosphatidylinositol phosphate biosynthetic process"/>
    <property type="evidence" value="ECO:0007669"/>
    <property type="project" value="InterPro"/>
</dbReference>
<dbReference type="InterPro" id="IPR022337">
    <property type="entry name" value="Inositol_monophosphatase_SuhB"/>
</dbReference>
<dbReference type="InterPro" id="IPR020583">
    <property type="entry name" value="Inositol_monoP_metal-BS"/>
</dbReference>
<evidence type="ECO:0000256" key="9">
    <source>
        <dbReference type="PIRSR" id="PIRSR600760-2"/>
    </source>
</evidence>
<dbReference type="GO" id="GO:0006020">
    <property type="term" value="P:inositol metabolic process"/>
    <property type="evidence" value="ECO:0007669"/>
    <property type="project" value="TreeGrafter"/>
</dbReference>
<dbReference type="FunFam" id="3.40.190.80:FF:000002">
    <property type="entry name" value="Inositol-1-monophosphatase"/>
    <property type="match status" value="1"/>
</dbReference>
<sequence length="266" mass="29207">MHPMLNTATRAARAAGTVILRHMDRVQDLSVDAKGRNDFVTDVDRKAEVAIIQTLHKAYPKHGILAEESGYNGPGDVRDEYLWIIDPLDGTTNYIHGFPQFAVSIALQHRGKLDQAVVYDPFKNELFSASRGSGAQLDGKRIHVSKETRLENALLGTGFPFKEMEHLDRYMETFRALITQTAGIRRAGAAALDLAYVACGRLDGFWEFGLQPWDMAAGALLVEEAGGIVADMTGGNNYLESGNVMIGTPKIHEAMQKAILAKQAHE</sequence>
<dbReference type="GO" id="GO:0007165">
    <property type="term" value="P:signal transduction"/>
    <property type="evidence" value="ECO:0007669"/>
    <property type="project" value="TreeGrafter"/>
</dbReference>
<dbReference type="SUPFAM" id="SSF56655">
    <property type="entry name" value="Carbohydrate phosphatase"/>
    <property type="match status" value="1"/>
</dbReference>
<evidence type="ECO:0000256" key="4">
    <source>
        <dbReference type="ARBA" id="ARBA00022723"/>
    </source>
</evidence>
<reference evidence="11" key="1">
    <citation type="submission" date="2022-08" db="EMBL/GenBank/DDBJ databases">
        <title>Genomic Encyclopedia of Type Strains, Phase III (KMG-III): the genomes of soil and plant-associated and newly described type strains.</title>
        <authorList>
            <person name="Whitman W."/>
        </authorList>
    </citation>
    <scope>NUCLEOTIDE SEQUENCE</scope>
    <source>
        <strain evidence="11">HMT 1</strain>
    </source>
</reference>
<name>A0AAE3HNG0_9GAMM</name>
<feature type="binding site" evidence="9">
    <location>
        <position position="214"/>
    </location>
    <ligand>
        <name>Mg(2+)</name>
        <dbReference type="ChEBI" id="CHEBI:18420"/>
        <label>1</label>
        <note>catalytic</note>
    </ligand>
</feature>